<dbReference type="GO" id="GO:0009847">
    <property type="term" value="P:spore germination"/>
    <property type="evidence" value="ECO:0007669"/>
    <property type="project" value="UniProtKB-UniRule"/>
</dbReference>
<dbReference type="GO" id="GO:0006508">
    <property type="term" value="P:proteolysis"/>
    <property type="evidence" value="ECO:0007669"/>
    <property type="project" value="UniProtKB-UniRule"/>
</dbReference>
<comment type="similarity">
    <text evidence="4">Belongs to the peptidase A25 family.</text>
</comment>
<comment type="catalytic activity">
    <reaction evidence="4">
        <text>Endopeptidase action with P4 Glu or Asp, P1 preferably Glu &gt; Asp, P1' hydrophobic and P2' Ala.</text>
        <dbReference type="EC" id="3.4.24.78"/>
    </reaction>
</comment>
<feature type="propeptide" id="PRO_5008186419" evidence="4">
    <location>
        <begin position="1"/>
        <end position="11"/>
    </location>
</feature>
<dbReference type="PIRSF" id="PIRSF019549">
    <property type="entry name" value="Peptidase_A25"/>
    <property type="match status" value="1"/>
</dbReference>
<organism evidence="5 6">
    <name type="scientific">Anaerobutyricum hallii</name>
    <dbReference type="NCBI Taxonomy" id="39488"/>
    <lineage>
        <taxon>Bacteria</taxon>
        <taxon>Bacillati</taxon>
        <taxon>Bacillota</taxon>
        <taxon>Clostridia</taxon>
        <taxon>Lachnospirales</taxon>
        <taxon>Lachnospiraceae</taxon>
        <taxon>Anaerobutyricum</taxon>
    </lineage>
</organism>
<dbReference type="Gene3D" id="3.40.50.1450">
    <property type="entry name" value="HybD-like"/>
    <property type="match status" value="1"/>
</dbReference>
<name>A0A173SZ81_9FIRM</name>
<keyword evidence="1 4" id="KW-0645">Protease</keyword>
<dbReference type="OrthoDB" id="9777293at2"/>
<feature type="chain" id="PRO_5023319590" description="Germination protease" evidence="4">
    <location>
        <begin position="12"/>
        <end position="312"/>
    </location>
</feature>
<dbReference type="GO" id="GO:0004222">
    <property type="term" value="F:metalloendopeptidase activity"/>
    <property type="evidence" value="ECO:0007669"/>
    <property type="project" value="UniProtKB-UniRule"/>
</dbReference>
<protein>
    <recommendedName>
        <fullName evidence="4">Germination protease</fullName>
        <ecNumber evidence="4">3.4.24.78</ecNumber>
    </recommendedName>
    <alternativeName>
        <fullName evidence="4">GPR endopeptidase</fullName>
    </alternativeName>
    <alternativeName>
        <fullName evidence="4">Germination proteinase</fullName>
    </alternativeName>
    <alternativeName>
        <fullName evidence="4">Spore protease</fullName>
    </alternativeName>
</protein>
<dbReference type="EMBL" id="CYYC01000012">
    <property type="protein sequence ID" value="CUM95047.1"/>
    <property type="molecule type" value="Genomic_DNA"/>
</dbReference>
<keyword evidence="3 4" id="KW-0865">Zymogen</keyword>
<dbReference type="InterPro" id="IPR023430">
    <property type="entry name" value="Pept_HybD-like_dom_sf"/>
</dbReference>
<evidence type="ECO:0000256" key="2">
    <source>
        <dbReference type="ARBA" id="ARBA00022801"/>
    </source>
</evidence>
<dbReference type="Pfam" id="PF03418">
    <property type="entry name" value="Peptidase_A25"/>
    <property type="match status" value="1"/>
</dbReference>
<comment type="subunit">
    <text evidence="4">Homotetramer.</text>
</comment>
<accession>A0A173SZ81</accession>
<sequence length="312" mass="34114">MNIQHSFSHTDLALELKDELEESLEEQQAFDGIKIQQERIGERGLQETVIEIDSEEGEKQLGKPRGIYVTLEGGNMAGNDGSFHEEMSECLAKRLQSLLSGKRKLLFIGLGNGEVTPDALGPLVIKNLFITRHLTGWKEIEGCPAVAALAPGVMAQTGMETGEIVEGIVKKIHPDALVVIDALAAKSSERLNRTIQISNTGIAPGSGVGNHRNEITEKTMGIPVIAIGVPTVISIPSLACDIMEAFCASQGEGMKDIFCSWPEKEKYHFLGEILDEKLWELFVTPKEIDEAVKRISYTLSEGINQFVAGRIF</sequence>
<proteinExistence type="inferred from homology"/>
<dbReference type="NCBIfam" id="TIGR01441">
    <property type="entry name" value="GPR"/>
    <property type="match status" value="1"/>
</dbReference>
<gene>
    <name evidence="4 5" type="primary">gpr</name>
    <name evidence="5" type="ORF">ERS852578_01277</name>
</gene>
<dbReference type="AlphaFoldDB" id="A0A173SZ81"/>
<reference evidence="5 6" key="1">
    <citation type="submission" date="2015-09" db="EMBL/GenBank/DDBJ databases">
        <authorList>
            <consortium name="Pathogen Informatics"/>
        </authorList>
    </citation>
    <scope>NUCLEOTIDE SEQUENCE [LARGE SCALE GENOMIC DNA]</scope>
    <source>
        <strain evidence="5 6">2789STDY5834966</strain>
    </source>
</reference>
<evidence type="ECO:0000313" key="5">
    <source>
        <dbReference type="EMBL" id="CUM95047.1"/>
    </source>
</evidence>
<comment type="PTM">
    <text evidence="4">Autoproteolytically processed. The inactive tetrameric zymogen termed p46 autoprocesses to a smaller form termed p41, which is active only during spore germination.</text>
</comment>
<evidence type="ECO:0000256" key="1">
    <source>
        <dbReference type="ARBA" id="ARBA00022670"/>
    </source>
</evidence>
<keyword evidence="2 4" id="KW-0378">Hydrolase</keyword>
<dbReference type="RefSeq" id="WP_055182791.1">
    <property type="nucleotide sequence ID" value="NZ_CYYC01000012.1"/>
</dbReference>
<dbReference type="InterPro" id="IPR005080">
    <property type="entry name" value="Peptidase_A25"/>
</dbReference>
<dbReference type="Proteomes" id="UP000095390">
    <property type="component" value="Unassembled WGS sequence"/>
</dbReference>
<dbReference type="SUPFAM" id="SSF53163">
    <property type="entry name" value="HybD-like"/>
    <property type="match status" value="1"/>
</dbReference>
<dbReference type="HAMAP" id="MF_00626">
    <property type="entry name" value="Germination_prot"/>
    <property type="match status" value="1"/>
</dbReference>
<dbReference type="EC" id="3.4.24.78" evidence="4"/>
<evidence type="ECO:0000256" key="4">
    <source>
        <dbReference type="HAMAP-Rule" id="MF_00626"/>
    </source>
</evidence>
<evidence type="ECO:0000313" key="6">
    <source>
        <dbReference type="Proteomes" id="UP000095390"/>
    </source>
</evidence>
<comment type="function">
    <text evidence="4">Initiates the rapid degradation of small, acid-soluble proteins during spore germination.</text>
</comment>
<evidence type="ECO:0000256" key="3">
    <source>
        <dbReference type="ARBA" id="ARBA00023145"/>
    </source>
</evidence>